<proteinExistence type="predicted"/>
<reference evidence="2" key="1">
    <citation type="journal article" date="2020" name="mSystems">
        <title>Genome- and Community-Level Interaction Insights into Carbon Utilization and Element Cycling Functions of Hydrothermarchaeota in Hydrothermal Sediment.</title>
        <authorList>
            <person name="Zhou Z."/>
            <person name="Liu Y."/>
            <person name="Xu W."/>
            <person name="Pan J."/>
            <person name="Luo Z.H."/>
            <person name="Li M."/>
        </authorList>
    </citation>
    <scope>NUCLEOTIDE SEQUENCE [LARGE SCALE GENOMIC DNA]</scope>
    <source>
        <strain evidence="2">HyVt-346</strain>
    </source>
</reference>
<gene>
    <name evidence="2" type="ORF">ENH88_09060</name>
</gene>
<comment type="caution">
    <text evidence="2">The sequence shown here is derived from an EMBL/GenBank/DDBJ whole genome shotgun (WGS) entry which is preliminary data.</text>
</comment>
<dbReference type="CDD" id="cd22347">
    <property type="entry name" value="PDDEXK_nuclease"/>
    <property type="match status" value="1"/>
</dbReference>
<feature type="domain" description="MvaI/BcnI restriction endonuclease" evidence="1">
    <location>
        <begin position="246"/>
        <end position="473"/>
    </location>
</feature>
<dbReference type="InterPro" id="IPR043005">
    <property type="entry name" value="MvaI_BcnI_rec"/>
</dbReference>
<dbReference type="EMBL" id="DRGM01000099">
    <property type="protein sequence ID" value="HEA16574.1"/>
    <property type="molecule type" value="Genomic_DNA"/>
</dbReference>
<dbReference type="Gene3D" id="3.40.210.20">
    <property type="entry name" value="MvaI/BcnI restriction endonuclease, catalytic domain"/>
    <property type="match status" value="1"/>
</dbReference>
<dbReference type="AlphaFoldDB" id="A0A7V1CYI5"/>
<protein>
    <recommendedName>
        <fullName evidence="1">MvaI/BcnI restriction endonuclease domain-containing protein</fullName>
    </recommendedName>
</protein>
<dbReference type="RefSeq" id="WP_304181803.1">
    <property type="nucleotide sequence ID" value="NZ_DRGM01000099.1"/>
</dbReference>
<accession>A0A7V1CYI5</accession>
<dbReference type="InterPro" id="IPR029127">
    <property type="entry name" value="MvaI_BcnI"/>
</dbReference>
<dbReference type="Gene3D" id="3.30.70.3570">
    <property type="entry name" value="MvaI/BcnI restriction endonuclease, recognition domain"/>
    <property type="match status" value="1"/>
</dbReference>
<evidence type="ECO:0000313" key="2">
    <source>
        <dbReference type="EMBL" id="HEA16574.1"/>
    </source>
</evidence>
<dbReference type="InterPro" id="IPR043004">
    <property type="entry name" value="MvaI_BcnI_cat"/>
</dbReference>
<sequence>MINEKRLKQEAKLLKKNNDSLNQAQALDIVARKYGYSSWPDVSKELKKQAVEGIPLPSISTNFVEYNEVEMSDKDYEVYDQERASDLQLEQKLLLRSNTVALTKLGVEFSLFEPTQTGLNKSILDATQSVRDHFELEEFHYYFQQEQGVIRKEVSYLVNPNEIKEIVGSFYRPKTKQGDPRMWYRQLPKFATAGDQIAIVIYQGSPHLINLSRIDLEVELQNPYSQIYKLITNYINKEFSYSAELLNKIKELAIKPFKAQRSGDTAIGYTLETLLGIDANSSKDPDYHGIEIKSGRGGKNRTTLFAQVSDWNLSPCGCKEVDFTKGSSAKILDRYGYEREDDFKLYCTVSTQRQNSQGLHFIFNKQKDQLEEWYRNEELVAVWPAKLLKKRLIEKHSETFWVQAKSFKESGEEFFQLERIVHTKAPVLSQLIPLICSGVITMDHLIKRSGKTGRVTEKGPLFKIDKRNLELLFPEPIEINLKNEIHNV</sequence>
<dbReference type="Pfam" id="PF15515">
    <property type="entry name" value="MvaI_BcnI"/>
    <property type="match status" value="1"/>
</dbReference>
<name>A0A7V1CYI5_9GAMM</name>
<dbReference type="Proteomes" id="UP000886188">
    <property type="component" value="Unassembled WGS sequence"/>
</dbReference>
<organism evidence="2">
    <name type="scientific">Pseudoalteromonas prydzensis</name>
    <dbReference type="NCBI Taxonomy" id="182141"/>
    <lineage>
        <taxon>Bacteria</taxon>
        <taxon>Pseudomonadati</taxon>
        <taxon>Pseudomonadota</taxon>
        <taxon>Gammaproteobacteria</taxon>
        <taxon>Alteromonadales</taxon>
        <taxon>Pseudoalteromonadaceae</taxon>
        <taxon>Pseudoalteromonas</taxon>
    </lineage>
</organism>
<evidence type="ECO:0000259" key="1">
    <source>
        <dbReference type="Pfam" id="PF15515"/>
    </source>
</evidence>